<dbReference type="OrthoDB" id="117053at2"/>
<dbReference type="Proteomes" id="UP000054921">
    <property type="component" value="Unassembled WGS sequence"/>
</dbReference>
<evidence type="ECO:0008006" key="6">
    <source>
        <dbReference type="Google" id="ProtNLM"/>
    </source>
</evidence>
<keyword evidence="1" id="KW-1133">Transmembrane helix</keyword>
<sequence length="382" mass="43801">MLSKVEKKLVNFIFIPRLHLFEFGDLAIPDIFHDMMRDYLGFIAKMGIYNRTYPIIEEVIEKQNCSTIIDMCTGSGVPALLLREYLMNKGYPIHLVLTDKFPHQTKAQLVNNESSEVNYLIKSVDATDLPQDLKGLRTLFASLHHFKPKQVQAILQNAVDNNQPIAALEFTERNWLRVFLMFPGTLHLLLATPFIKPFSLSRFFWTYVIPVVPMIYFWDGLVSNLRTYSERDLRMIISKLKNNNFDWDIKKISSPLMPINITYLIGQPQTHQPSNLSSVDHKRMSTNPDSVQFATKTRDSVCVVLGMLSGFFAFLISRDPKITLAVSLLTAILCWVAPNNVEMKMQQYGRFFRPCSSQRKGVAVNEMQESLLDAPTLATMNH</sequence>
<reference evidence="2 4" key="1">
    <citation type="submission" date="2015-11" db="EMBL/GenBank/DDBJ databases">
        <title>Genomic analysis of 38 Legionella species identifies large and diverse effector repertoires.</title>
        <authorList>
            <person name="Burstein D."/>
            <person name="Amaro F."/>
            <person name="Zusman T."/>
            <person name="Lifshitz Z."/>
            <person name="Cohen O."/>
            <person name="Gilbert J.A."/>
            <person name="Pupko T."/>
            <person name="Shuman H.A."/>
            <person name="Segal G."/>
        </authorList>
    </citation>
    <scope>NUCLEOTIDE SEQUENCE [LARGE SCALE GENOMIC DNA]</scope>
    <source>
        <strain evidence="2 4">ORW</strain>
    </source>
</reference>
<dbReference type="RefSeq" id="WP_028382098.1">
    <property type="nucleotide sequence ID" value="NZ_CAAAIT010000002.1"/>
</dbReference>
<reference evidence="3 5" key="2">
    <citation type="submission" date="2018-12" db="EMBL/GenBank/DDBJ databases">
        <authorList>
            <consortium name="Pathogen Informatics"/>
        </authorList>
    </citation>
    <scope>NUCLEOTIDE SEQUENCE [LARGE SCALE GENOMIC DNA]</scope>
    <source>
        <strain evidence="3 5">NCTC11976</strain>
    </source>
</reference>
<feature type="transmembrane region" description="Helical" evidence="1">
    <location>
        <begin position="322"/>
        <end position="341"/>
    </location>
</feature>
<keyword evidence="1" id="KW-0812">Transmembrane</keyword>
<dbReference type="Proteomes" id="UP000277577">
    <property type="component" value="Chromosome"/>
</dbReference>
<dbReference type="EMBL" id="LR134173">
    <property type="protein sequence ID" value="VEB36535.1"/>
    <property type="molecule type" value="Genomic_DNA"/>
</dbReference>
<accession>A0A0W0S856</accession>
<proteinExistence type="predicted"/>
<dbReference type="InterPro" id="IPR029063">
    <property type="entry name" value="SAM-dependent_MTases_sf"/>
</dbReference>
<feature type="transmembrane region" description="Helical" evidence="1">
    <location>
        <begin position="300"/>
        <end position="316"/>
    </location>
</feature>
<dbReference type="EMBL" id="LNXW01000013">
    <property type="protein sequence ID" value="KTC79093.1"/>
    <property type="molecule type" value="Genomic_DNA"/>
</dbReference>
<evidence type="ECO:0000313" key="4">
    <source>
        <dbReference type="Proteomes" id="UP000054921"/>
    </source>
</evidence>
<organism evidence="2 4">
    <name type="scientific">Legionella cherrii</name>
    <dbReference type="NCBI Taxonomy" id="28084"/>
    <lineage>
        <taxon>Bacteria</taxon>
        <taxon>Pseudomonadati</taxon>
        <taxon>Pseudomonadota</taxon>
        <taxon>Gammaproteobacteria</taxon>
        <taxon>Legionellales</taxon>
        <taxon>Legionellaceae</taxon>
        <taxon>Legionella</taxon>
    </lineage>
</organism>
<dbReference type="STRING" id="28084.Lche_1113"/>
<evidence type="ECO:0000313" key="2">
    <source>
        <dbReference type="EMBL" id="KTC79093.1"/>
    </source>
</evidence>
<feature type="transmembrane region" description="Helical" evidence="1">
    <location>
        <begin position="207"/>
        <end position="225"/>
    </location>
</feature>
<keyword evidence="1" id="KW-0472">Membrane</keyword>
<protein>
    <recommendedName>
        <fullName evidence="6">Class I SAM-dependent methyltransferase</fullName>
    </recommendedName>
</protein>
<dbReference type="AlphaFoldDB" id="A0A0W0S856"/>
<dbReference type="SUPFAM" id="SSF53335">
    <property type="entry name" value="S-adenosyl-L-methionine-dependent methyltransferases"/>
    <property type="match status" value="1"/>
</dbReference>
<name>A0A0W0S856_9GAMM</name>
<evidence type="ECO:0000256" key="1">
    <source>
        <dbReference type="SAM" id="Phobius"/>
    </source>
</evidence>
<dbReference type="PATRIC" id="fig|28084.5.peg.1209"/>
<keyword evidence="5" id="KW-1185">Reference proteome</keyword>
<evidence type="ECO:0000313" key="5">
    <source>
        <dbReference type="Proteomes" id="UP000277577"/>
    </source>
</evidence>
<gene>
    <name evidence="2" type="ORF">Lche_1113</name>
    <name evidence="3" type="ORF">NCTC11976_01759</name>
</gene>
<evidence type="ECO:0000313" key="3">
    <source>
        <dbReference type="EMBL" id="VEB36535.1"/>
    </source>
</evidence>